<evidence type="ECO:0000313" key="2">
    <source>
        <dbReference type="EMBL" id="MEL0630111.1"/>
    </source>
</evidence>
<proteinExistence type="predicted"/>
<feature type="transmembrane region" description="Helical" evidence="1">
    <location>
        <begin position="46"/>
        <end position="70"/>
    </location>
</feature>
<sequence length="127" mass="14109">MSQRSIFMPEEQKHIVASHNTFSNDVVGVFAFGMGISSLASTNASGLASISFVFCCIWMFYKGILIYPILRRAYQGIPWWQQTIDGLLENMIYLIGLGFVGFVALGLITSETFDTFSLAKMWSSTGN</sequence>
<evidence type="ECO:0000256" key="1">
    <source>
        <dbReference type="SAM" id="Phobius"/>
    </source>
</evidence>
<dbReference type="RefSeq" id="WP_341598241.1">
    <property type="nucleotide sequence ID" value="NZ_JBAKAZ010000041.1"/>
</dbReference>
<feature type="transmembrane region" description="Helical" evidence="1">
    <location>
        <begin position="21"/>
        <end position="40"/>
    </location>
</feature>
<evidence type="ECO:0000313" key="3">
    <source>
        <dbReference type="Proteomes" id="UP001369082"/>
    </source>
</evidence>
<accession>A0ABU9GS66</accession>
<keyword evidence="1" id="KW-1133">Transmembrane helix</keyword>
<comment type="caution">
    <text evidence="2">The sequence shown here is derived from an EMBL/GenBank/DDBJ whole genome shotgun (WGS) entry which is preliminary data.</text>
</comment>
<name>A0ABU9GS66_9GAMM</name>
<keyword evidence="3" id="KW-1185">Reference proteome</keyword>
<keyword evidence="1" id="KW-0812">Transmembrane</keyword>
<dbReference type="EMBL" id="JBAKAZ010000041">
    <property type="protein sequence ID" value="MEL0630111.1"/>
    <property type="molecule type" value="Genomic_DNA"/>
</dbReference>
<gene>
    <name evidence="2" type="ORF">V6256_10900</name>
</gene>
<dbReference type="Proteomes" id="UP001369082">
    <property type="component" value="Unassembled WGS sequence"/>
</dbReference>
<keyword evidence="1" id="KW-0472">Membrane</keyword>
<organism evidence="2 3">
    <name type="scientific">Psychromonas aquatilis</name>
    <dbReference type="NCBI Taxonomy" id="2005072"/>
    <lineage>
        <taxon>Bacteria</taxon>
        <taxon>Pseudomonadati</taxon>
        <taxon>Pseudomonadota</taxon>
        <taxon>Gammaproteobacteria</taxon>
        <taxon>Alteromonadales</taxon>
        <taxon>Psychromonadaceae</taxon>
        <taxon>Psychromonas</taxon>
    </lineage>
</organism>
<reference evidence="2 3" key="1">
    <citation type="submission" date="2024-02" db="EMBL/GenBank/DDBJ databases">
        <title>Bacteria isolated from the canopy kelp, Nereocystis luetkeana.</title>
        <authorList>
            <person name="Pfister C.A."/>
            <person name="Younker I.T."/>
            <person name="Light S.H."/>
        </authorList>
    </citation>
    <scope>NUCLEOTIDE SEQUENCE [LARGE SCALE GENOMIC DNA]</scope>
    <source>
        <strain evidence="2 3">TI.1.05</strain>
    </source>
</reference>
<feature type="transmembrane region" description="Helical" evidence="1">
    <location>
        <begin position="91"/>
        <end position="108"/>
    </location>
</feature>
<protein>
    <submittedName>
        <fullName evidence="2">Uncharacterized protein</fullName>
    </submittedName>
</protein>